<proteinExistence type="predicted"/>
<feature type="signal peptide" evidence="1">
    <location>
        <begin position="1"/>
        <end position="20"/>
    </location>
</feature>
<sequence>MKKKTLVMLLLMTIIFLVVACKQGKEANMSLPPEKDSKVTYKTSNLIYQNDGATSYSLGGIDSIFTFSNDVLSIKDGEQIRTFQISYDETPLTVENFQKQFRERGEIPDISSYRNLLQYDLCASAKGLPGYRLYVLDDQYWIGTLYGTSVWRIVSIDIDK</sequence>
<dbReference type="RefSeq" id="WP_208925391.1">
    <property type="nucleotide sequence ID" value="NZ_LK996017.1"/>
</dbReference>
<dbReference type="AlphaFoldDB" id="A0A098AXN0"/>
<reference evidence="2" key="1">
    <citation type="submission" date="2014-07" db="EMBL/GenBank/DDBJ databases">
        <authorList>
            <person name="Hornung V.Bastian."/>
        </authorList>
    </citation>
    <scope>NUCLEOTIDE SEQUENCE</scope>
    <source>
        <strain evidence="2">PCE-S</strain>
    </source>
</reference>
<keyword evidence="2" id="KW-0449">Lipoprotein</keyword>
<protein>
    <submittedName>
        <fullName evidence="2">Prokaryotic membrane lipoprotein lipid attachment site profile</fullName>
    </submittedName>
</protein>
<feature type="chain" id="PRO_5038879066" evidence="1">
    <location>
        <begin position="21"/>
        <end position="160"/>
    </location>
</feature>
<accession>A0A098AXN0</accession>
<evidence type="ECO:0000313" key="2">
    <source>
        <dbReference type="EMBL" id="CDX00875.1"/>
    </source>
</evidence>
<dbReference type="EMBL" id="LK996017">
    <property type="protein sequence ID" value="CDX00875.1"/>
    <property type="molecule type" value="Genomic_DNA"/>
</dbReference>
<dbReference type="PATRIC" id="fig|49338.4.peg.1068"/>
<evidence type="ECO:0000256" key="1">
    <source>
        <dbReference type="SAM" id="SignalP"/>
    </source>
</evidence>
<gene>
    <name evidence="2" type="ORF">DPCES_0988</name>
</gene>
<keyword evidence="1" id="KW-0732">Signal</keyword>
<organism evidence="2">
    <name type="scientific">Desulfitobacterium hafniense</name>
    <name type="common">Desulfitobacterium frappieri</name>
    <dbReference type="NCBI Taxonomy" id="49338"/>
    <lineage>
        <taxon>Bacteria</taxon>
        <taxon>Bacillati</taxon>
        <taxon>Bacillota</taxon>
        <taxon>Clostridia</taxon>
        <taxon>Eubacteriales</taxon>
        <taxon>Desulfitobacteriaceae</taxon>
        <taxon>Desulfitobacterium</taxon>
    </lineage>
</organism>
<dbReference type="PROSITE" id="PS51257">
    <property type="entry name" value="PROKAR_LIPOPROTEIN"/>
    <property type="match status" value="1"/>
</dbReference>
<name>A0A098AXN0_DESHA</name>